<organism evidence="2 6">
    <name type="scientific">Lacticaseibacillus rhamnosus</name>
    <name type="common">Lactobacillus rhamnosus</name>
    <dbReference type="NCBI Taxonomy" id="47715"/>
    <lineage>
        <taxon>Bacteria</taxon>
        <taxon>Bacillati</taxon>
        <taxon>Bacillota</taxon>
        <taxon>Bacilli</taxon>
        <taxon>Lactobacillales</taxon>
        <taxon>Lactobacillaceae</taxon>
        <taxon>Lacticaseibacillus</taxon>
    </lineage>
</organism>
<dbReference type="AlphaFoldDB" id="A0A0D6UCV6"/>
<gene>
    <name evidence="3" type="ORF">BWR10_04885</name>
    <name evidence="2" type="ORF">H0N82_07635</name>
    <name evidence="1" type="ORF">HWN39_04195</name>
</gene>
<reference evidence="1 5" key="2">
    <citation type="submission" date="2020-06" db="EMBL/GenBank/DDBJ databases">
        <title>Lactobacillus rhamnosus QC,genome.</title>
        <authorList>
            <person name="Yi H."/>
            <person name="Jin M."/>
        </authorList>
    </citation>
    <scope>NUCLEOTIDE SEQUENCE [LARGE SCALE GENOMIC DNA]</scope>
    <source>
        <strain evidence="1 5">QC</strain>
    </source>
</reference>
<dbReference type="GeneID" id="69831515"/>
<dbReference type="EMBL" id="JABXWP010000004">
    <property type="protein sequence ID" value="NVO87698.1"/>
    <property type="molecule type" value="Genomic_DNA"/>
</dbReference>
<dbReference type="Proteomes" id="UP000552935">
    <property type="component" value="Unassembled WGS sequence"/>
</dbReference>
<reference evidence="3 4" key="1">
    <citation type="submission" date="2017-01" db="EMBL/GenBank/DDBJ databases">
        <title>In silico prediction, in vitro antibacterial spectrum and physicochemical properties of a putative bacteriocin produced by Lactobacillus rhamnosus strain L156.4.</title>
        <authorList>
            <person name="Silveira A.M."/>
            <person name="Monteiro A.S."/>
            <person name="Santos V.L."/>
            <person name="Nicoli J.R."/>
            <person name="Azevedo V."/>
            <person name="Soares S.C."/>
            <person name="Castro-Oliveira L."/>
            <person name="Dias-Souza M.V."/>
            <person name="Nardi R.M."/>
        </authorList>
    </citation>
    <scope>NUCLEOTIDE SEQUENCE [LARGE SCALE GENOMIC DNA]</scope>
    <source>
        <strain evidence="3 4">L156.4</strain>
    </source>
</reference>
<evidence type="ECO:0000313" key="4">
    <source>
        <dbReference type="Proteomes" id="UP000189067"/>
    </source>
</evidence>
<protein>
    <submittedName>
        <fullName evidence="2">Acetyl-CoA carboxylase</fullName>
    </submittedName>
</protein>
<evidence type="ECO:0000313" key="6">
    <source>
        <dbReference type="Proteomes" id="UP000552935"/>
    </source>
</evidence>
<dbReference type="EMBL" id="MTJY01000023">
    <property type="protein sequence ID" value="ONN75220.1"/>
    <property type="molecule type" value="Genomic_DNA"/>
</dbReference>
<evidence type="ECO:0000313" key="2">
    <source>
        <dbReference type="EMBL" id="NZA04980.1"/>
    </source>
</evidence>
<dbReference type="RefSeq" id="WP_005688822.1">
    <property type="nucleotide sequence ID" value="NZ_BSWG01000002.1"/>
</dbReference>
<comment type="caution">
    <text evidence="2">The sequence shown here is derived from an EMBL/GenBank/DDBJ whole genome shotgun (WGS) entry which is preliminary data.</text>
</comment>
<dbReference type="EMBL" id="JACCKI010000004">
    <property type="protein sequence ID" value="NZA04980.1"/>
    <property type="molecule type" value="Genomic_DNA"/>
</dbReference>
<dbReference type="eggNOG" id="ENOG502ZIF8">
    <property type="taxonomic scope" value="Bacteria"/>
</dbReference>
<evidence type="ECO:0000313" key="3">
    <source>
        <dbReference type="EMBL" id="ONN75220.1"/>
    </source>
</evidence>
<name>A0A0D6UCV6_LACRH</name>
<reference evidence="2 6" key="3">
    <citation type="submission" date="2020-07" db="EMBL/GenBank/DDBJ databases">
        <title>Organ Donor 1.</title>
        <authorList>
            <person name="Marsh A.J."/>
            <person name="Azcarate-Peril M.A."/>
        </authorList>
    </citation>
    <scope>NUCLEOTIDE SEQUENCE [LARGE SCALE GENOMIC DNA]</scope>
    <source>
        <strain evidence="2 6">AMC0712</strain>
    </source>
</reference>
<dbReference type="Proteomes" id="UP000542889">
    <property type="component" value="Unassembled WGS sequence"/>
</dbReference>
<dbReference type="Proteomes" id="UP000189067">
    <property type="component" value="Unassembled WGS sequence"/>
</dbReference>
<proteinExistence type="predicted"/>
<sequence>MVAIAMTNDLKIIMERLTPLFKRRRKTRYWISLVNQTYTPAFNFFFNIQPKDQRLRSIPLHSLHNYDLAQLELFIGLLRQQTRLTIEFIGFEELRWPRTNRLIQRRPRADETWPN</sequence>
<evidence type="ECO:0000313" key="5">
    <source>
        <dbReference type="Proteomes" id="UP000542889"/>
    </source>
</evidence>
<evidence type="ECO:0000313" key="1">
    <source>
        <dbReference type="EMBL" id="NVO87698.1"/>
    </source>
</evidence>
<accession>A0A0D6UCV6</accession>